<protein>
    <submittedName>
        <fullName evidence="1">Uncharacterized protein</fullName>
    </submittedName>
</protein>
<evidence type="ECO:0000313" key="2">
    <source>
        <dbReference type="Proteomes" id="UP000005396"/>
    </source>
</evidence>
<reference evidence="1 2" key="2">
    <citation type="submission" date="2007-09" db="EMBL/GenBank/DDBJ databases">
        <title>Draft genome sequence of Clostridium bolteae (ATCC BAA-613).</title>
        <authorList>
            <person name="Sudarsanam P."/>
            <person name="Ley R."/>
            <person name="Guruge J."/>
            <person name="Turnbaugh P.J."/>
            <person name="Mahowald M."/>
            <person name="Liep D."/>
            <person name="Gordon J."/>
        </authorList>
    </citation>
    <scope>NUCLEOTIDE SEQUENCE [LARGE SCALE GENOMIC DNA]</scope>
    <source>
        <strain evidence="2">ATCC BAA-613 / DSM 15670 / CCUG 46953 / JCM 12243 / WAL 16351</strain>
    </source>
</reference>
<reference evidence="1 2" key="1">
    <citation type="submission" date="2007-08" db="EMBL/GenBank/DDBJ databases">
        <authorList>
            <person name="Fulton L."/>
            <person name="Clifton S."/>
            <person name="Fulton B."/>
            <person name="Xu J."/>
            <person name="Minx P."/>
            <person name="Pepin K.H."/>
            <person name="Johnson M."/>
            <person name="Thiruvilangam P."/>
            <person name="Bhonagiri V."/>
            <person name="Nash W.E."/>
            <person name="Mardis E.R."/>
            <person name="Wilson R.K."/>
        </authorList>
    </citation>
    <scope>NUCLEOTIDE SEQUENCE [LARGE SCALE GENOMIC DNA]</scope>
    <source>
        <strain evidence="2">ATCC BAA-613 / DSM 15670 / CCUG 46953 / JCM 12243 / WAL 16351</strain>
    </source>
</reference>
<organism evidence="1 2">
    <name type="scientific">Enterocloster bolteae (strain ATCC BAA-613 / DSM 15670 / CCUG 46953 / JCM 12243 / WAL 16351)</name>
    <name type="common">Clostridium bolteae</name>
    <dbReference type="NCBI Taxonomy" id="411902"/>
    <lineage>
        <taxon>Bacteria</taxon>
        <taxon>Bacillati</taxon>
        <taxon>Bacillota</taxon>
        <taxon>Clostridia</taxon>
        <taxon>Lachnospirales</taxon>
        <taxon>Lachnospiraceae</taxon>
        <taxon>Enterocloster</taxon>
    </lineage>
</organism>
<sequence length="40" mass="4954">MLILFSSPYTIREAVFEREYDYDVKIQQLIGCWTLRERNR</sequence>
<evidence type="ECO:0000313" key="1">
    <source>
        <dbReference type="EMBL" id="EDP13873.1"/>
    </source>
</evidence>
<dbReference type="PaxDb" id="411902-CLOBOL_05910"/>
<dbReference type="AlphaFoldDB" id="A8S1B1"/>
<comment type="caution">
    <text evidence="1">The sequence shown here is derived from an EMBL/GenBank/DDBJ whole genome shotgun (WGS) entry which is preliminary data.</text>
</comment>
<dbReference type="Proteomes" id="UP000005396">
    <property type="component" value="Unassembled WGS sequence"/>
</dbReference>
<gene>
    <name evidence="1" type="ORF">CLOBOL_05910</name>
</gene>
<name>A8S1B1_ENTBW</name>
<accession>A8S1B1</accession>
<dbReference type="HOGENOM" id="CLU_3287316_0_0_9"/>
<dbReference type="EMBL" id="ABCC02000045">
    <property type="protein sequence ID" value="EDP13873.1"/>
    <property type="molecule type" value="Genomic_DNA"/>
</dbReference>
<proteinExistence type="predicted"/>